<dbReference type="RefSeq" id="WP_289586700.1">
    <property type="nucleotide sequence ID" value="NZ_JAUDDW010000064.1"/>
</dbReference>
<keyword evidence="3" id="KW-1185">Reference proteome</keyword>
<organism evidence="2 3">
    <name type="scientific">Limosilactobacillus pontis</name>
    <dbReference type="NCBI Taxonomy" id="35787"/>
    <lineage>
        <taxon>Bacteria</taxon>
        <taxon>Bacillati</taxon>
        <taxon>Bacillota</taxon>
        <taxon>Bacilli</taxon>
        <taxon>Lactobacillales</taxon>
        <taxon>Lactobacillaceae</taxon>
        <taxon>Limosilactobacillus</taxon>
    </lineage>
</organism>
<dbReference type="PROSITE" id="PS51186">
    <property type="entry name" value="GNAT"/>
    <property type="match status" value="1"/>
</dbReference>
<protein>
    <submittedName>
        <fullName evidence="2">GNAT family N-acetyltransferase</fullName>
    </submittedName>
</protein>
<evidence type="ECO:0000313" key="2">
    <source>
        <dbReference type="EMBL" id="MDM8267361.1"/>
    </source>
</evidence>
<reference evidence="2 3" key="2">
    <citation type="submission" date="2023-06" db="EMBL/GenBank/DDBJ databases">
        <authorList>
            <person name="Zeman M."/>
            <person name="Kubasova T."/>
            <person name="Jahodarova E."/>
            <person name="Nykrynova M."/>
            <person name="Rychlik I."/>
        </authorList>
    </citation>
    <scope>NUCLEOTIDE SEQUENCE [LARGE SCALE GENOMIC DNA]</scope>
    <source>
        <strain evidence="2 3">161_Gplus</strain>
    </source>
</reference>
<dbReference type="CDD" id="cd04301">
    <property type="entry name" value="NAT_SF"/>
    <property type="match status" value="1"/>
</dbReference>
<dbReference type="EMBL" id="JAUDDW010000064">
    <property type="protein sequence ID" value="MDM8267361.1"/>
    <property type="molecule type" value="Genomic_DNA"/>
</dbReference>
<dbReference type="Pfam" id="PF13508">
    <property type="entry name" value="Acetyltransf_7"/>
    <property type="match status" value="1"/>
</dbReference>
<feature type="domain" description="N-acetyltransferase" evidence="1">
    <location>
        <begin position="3"/>
        <end position="151"/>
    </location>
</feature>
<reference evidence="3" key="1">
    <citation type="submission" date="2023-06" db="EMBL/GenBank/DDBJ databases">
        <title>Identification and characterization of horizontal gene transfer across gut microbiota members of farm animals based on homology search.</title>
        <authorList>
            <person name="Zeman M."/>
            <person name="Kubasova T."/>
            <person name="Jahodarova E."/>
            <person name="Nykrynova M."/>
            <person name="Rychlik I."/>
        </authorList>
    </citation>
    <scope>NUCLEOTIDE SEQUENCE [LARGE SCALE GENOMIC DNA]</scope>
    <source>
        <strain evidence="3">161_Gplus</strain>
    </source>
</reference>
<sequence length="173" mass="20746">MTLTVKPLKPSLPEYRQVKALYYRAFPEYEQEAWSRLLFKRLFRRADFLVFYDQDQFVGLSYIIHHHGIHYVLYLAVNDRIRSKGYGSQILAQLKQRYTPDTLILDIEQPDPVATNNHQRLRRLHFYRKNGFDLTDRLTRTPAVTYQLLSTRAEIDHAKVDNMFTWFNGRTFE</sequence>
<gene>
    <name evidence="2" type="ORF">QUW44_09585</name>
</gene>
<accession>A0ABT7V081</accession>
<dbReference type="InterPro" id="IPR016181">
    <property type="entry name" value="Acyl_CoA_acyltransferase"/>
</dbReference>
<dbReference type="SUPFAM" id="SSF55729">
    <property type="entry name" value="Acyl-CoA N-acyltransferases (Nat)"/>
    <property type="match status" value="1"/>
</dbReference>
<comment type="caution">
    <text evidence="2">The sequence shown here is derived from an EMBL/GenBank/DDBJ whole genome shotgun (WGS) entry which is preliminary data.</text>
</comment>
<name>A0ABT7V081_9LACO</name>
<proteinExistence type="predicted"/>
<dbReference type="Gene3D" id="3.40.630.30">
    <property type="match status" value="1"/>
</dbReference>
<evidence type="ECO:0000313" key="3">
    <source>
        <dbReference type="Proteomes" id="UP001529343"/>
    </source>
</evidence>
<evidence type="ECO:0000259" key="1">
    <source>
        <dbReference type="PROSITE" id="PS51186"/>
    </source>
</evidence>
<dbReference type="Proteomes" id="UP001529343">
    <property type="component" value="Unassembled WGS sequence"/>
</dbReference>
<dbReference type="InterPro" id="IPR000182">
    <property type="entry name" value="GNAT_dom"/>
</dbReference>